<evidence type="ECO:0000313" key="2">
    <source>
        <dbReference type="Proteomes" id="UP000095284"/>
    </source>
</evidence>
<dbReference type="SMR" id="A0A1I7RLG4"/>
<gene>
    <name evidence="1" type="ORF">BXYJ_LOCUS1063</name>
</gene>
<dbReference type="EMBL" id="CAJFDI010000001">
    <property type="protein sequence ID" value="CAD5208827.1"/>
    <property type="molecule type" value="Genomic_DNA"/>
</dbReference>
<keyword evidence="3" id="KW-1185">Reference proteome</keyword>
<dbReference type="Gene3D" id="3.40.50.1400">
    <property type="match status" value="1"/>
</dbReference>
<evidence type="ECO:0000313" key="1">
    <source>
        <dbReference type="EMBL" id="CAD5208827.1"/>
    </source>
</evidence>
<dbReference type="WBParaSite" id="BXY_0154900.1">
    <property type="protein sequence ID" value="BXY_0154900.1"/>
    <property type="gene ID" value="BXY_0154900"/>
</dbReference>
<dbReference type="AlphaFoldDB" id="A0A1I7RLG4"/>
<dbReference type="OrthoDB" id="1323at2759"/>
<dbReference type="Proteomes" id="UP000095284">
    <property type="component" value="Unplaced"/>
</dbReference>
<name>A0A1I7RLG4_BURXY</name>
<organism evidence="2 4">
    <name type="scientific">Bursaphelenchus xylophilus</name>
    <name type="common">Pinewood nematode worm</name>
    <name type="synonym">Aphelenchoides xylophilus</name>
    <dbReference type="NCBI Taxonomy" id="6326"/>
    <lineage>
        <taxon>Eukaryota</taxon>
        <taxon>Metazoa</taxon>
        <taxon>Ecdysozoa</taxon>
        <taxon>Nematoda</taxon>
        <taxon>Chromadorea</taxon>
        <taxon>Rhabditida</taxon>
        <taxon>Tylenchina</taxon>
        <taxon>Tylenchomorpha</taxon>
        <taxon>Aphelenchoidea</taxon>
        <taxon>Aphelenchoididae</taxon>
        <taxon>Bursaphelenchus</taxon>
    </lineage>
</organism>
<reference evidence="1" key="2">
    <citation type="submission" date="2020-09" db="EMBL/GenBank/DDBJ databases">
        <authorList>
            <person name="Kikuchi T."/>
        </authorList>
    </citation>
    <scope>NUCLEOTIDE SEQUENCE</scope>
    <source>
        <strain evidence="1">Ka4C1</strain>
    </source>
</reference>
<evidence type="ECO:0000313" key="3">
    <source>
        <dbReference type="Proteomes" id="UP000659654"/>
    </source>
</evidence>
<proteinExistence type="predicted"/>
<accession>A0A1I7RLG4</accession>
<sequence length="362" mass="40899">MNGRVTSTSARWASTGLPDFLGTALLFHHNGLPRTPFYTQKYLKGALEAAGVPASISANLANYRYKFSARIRSALEQSGAFLPLDEAHRRFGKELARTLDAVLPEYAPFNIYFSYYYDANSTENAVSSILENGCERLVLASITPFESPDRINLRREKILKLLSKENREIRDINTGNISFVGKKRPISFDFQEASVGGHESLVRYFAEKISLSADSSDAILFAAPLSHPLHYLPYSKLVHTTSKRIAYALYEKYPRALPFRVAFYPSWDYIYPFRSFSSINSQLKDLNKFGHKNPLIVPLGTLFPDFDTQTIIPTIVQGKTNVQLLRPQGPEKSLLHSMTELAKTQILTQKLMVDKSRTEPLF</sequence>
<evidence type="ECO:0000313" key="4">
    <source>
        <dbReference type="WBParaSite" id="BXY_0154900.1"/>
    </source>
</evidence>
<reference evidence="4" key="1">
    <citation type="submission" date="2016-11" db="UniProtKB">
        <authorList>
            <consortium name="WormBaseParasite"/>
        </authorList>
    </citation>
    <scope>IDENTIFICATION</scope>
</reference>
<dbReference type="Proteomes" id="UP000659654">
    <property type="component" value="Unassembled WGS sequence"/>
</dbReference>
<dbReference type="Proteomes" id="UP000582659">
    <property type="component" value="Unassembled WGS sequence"/>
</dbReference>
<protein>
    <submittedName>
        <fullName evidence="1">(pine wood nematode) hypothetical protein</fullName>
    </submittedName>
</protein>
<dbReference type="EMBL" id="CAJFCV020000001">
    <property type="protein sequence ID" value="CAG9083010.1"/>
    <property type="molecule type" value="Genomic_DNA"/>
</dbReference>
<dbReference type="SUPFAM" id="SSF53800">
    <property type="entry name" value="Chelatase"/>
    <property type="match status" value="1"/>
</dbReference>
<dbReference type="eggNOG" id="ENOG502S8PM">
    <property type="taxonomic scope" value="Eukaryota"/>
</dbReference>